<dbReference type="CDD" id="cd18580">
    <property type="entry name" value="ABC_6TM_ABCC_D2"/>
    <property type="match status" value="1"/>
</dbReference>
<evidence type="ECO:0000256" key="6">
    <source>
        <dbReference type="ARBA" id="ARBA00022840"/>
    </source>
</evidence>
<name>A0AAD5UCM8_9FUNG</name>
<protein>
    <submittedName>
        <fullName evidence="13">Uncharacterized protein</fullName>
    </submittedName>
</protein>
<feature type="compositionally biased region" description="Basic and acidic residues" evidence="9">
    <location>
        <begin position="59"/>
        <end position="81"/>
    </location>
</feature>
<dbReference type="SUPFAM" id="SSF90123">
    <property type="entry name" value="ABC transporter transmembrane region"/>
    <property type="match status" value="2"/>
</dbReference>
<comment type="similarity">
    <text evidence="2">Belongs to the ABC transporter superfamily. ABCC family. Conjugate transporter (TC 3.A.1.208) subfamily.</text>
</comment>
<evidence type="ECO:0000256" key="4">
    <source>
        <dbReference type="ARBA" id="ARBA00022692"/>
    </source>
</evidence>
<dbReference type="InterPro" id="IPR011527">
    <property type="entry name" value="ABC1_TM_dom"/>
</dbReference>
<dbReference type="GO" id="GO:0016887">
    <property type="term" value="F:ATP hydrolysis activity"/>
    <property type="evidence" value="ECO:0007669"/>
    <property type="project" value="InterPro"/>
</dbReference>
<dbReference type="PANTHER" id="PTHR24223">
    <property type="entry name" value="ATP-BINDING CASSETTE SUB-FAMILY C"/>
    <property type="match status" value="1"/>
</dbReference>
<dbReference type="Gene3D" id="1.20.1560.10">
    <property type="entry name" value="ABC transporter type 1, transmembrane domain"/>
    <property type="match status" value="2"/>
</dbReference>
<dbReference type="EMBL" id="JADGKB010000081">
    <property type="protein sequence ID" value="KAJ3254642.1"/>
    <property type="molecule type" value="Genomic_DNA"/>
</dbReference>
<organism evidence="13 14">
    <name type="scientific">Boothiomyces macroporosus</name>
    <dbReference type="NCBI Taxonomy" id="261099"/>
    <lineage>
        <taxon>Eukaryota</taxon>
        <taxon>Fungi</taxon>
        <taxon>Fungi incertae sedis</taxon>
        <taxon>Chytridiomycota</taxon>
        <taxon>Chytridiomycota incertae sedis</taxon>
        <taxon>Chytridiomycetes</taxon>
        <taxon>Rhizophydiales</taxon>
        <taxon>Terramycetaceae</taxon>
        <taxon>Boothiomyces</taxon>
    </lineage>
</organism>
<keyword evidence="7 10" id="KW-1133">Transmembrane helix</keyword>
<evidence type="ECO:0000256" key="9">
    <source>
        <dbReference type="SAM" id="MobiDB-lite"/>
    </source>
</evidence>
<dbReference type="InterPro" id="IPR017871">
    <property type="entry name" value="ABC_transporter-like_CS"/>
</dbReference>
<feature type="transmembrane region" description="Helical" evidence="10">
    <location>
        <begin position="845"/>
        <end position="869"/>
    </location>
</feature>
<feature type="transmembrane region" description="Helical" evidence="10">
    <location>
        <begin position="926"/>
        <end position="956"/>
    </location>
</feature>
<evidence type="ECO:0000256" key="8">
    <source>
        <dbReference type="ARBA" id="ARBA00023136"/>
    </source>
</evidence>
<feature type="domain" description="ABC transmembrane type-1" evidence="12">
    <location>
        <begin position="805"/>
        <end position="1085"/>
    </location>
</feature>
<dbReference type="PROSITE" id="PS50929">
    <property type="entry name" value="ABC_TM1F"/>
    <property type="match status" value="2"/>
</dbReference>
<dbReference type="FunFam" id="1.20.1560.10:FF:000010">
    <property type="entry name" value="Multidrug resistance-associated ABC transporter"/>
    <property type="match status" value="1"/>
</dbReference>
<feature type="domain" description="ABC transmembrane type-1" evidence="12">
    <location>
        <begin position="186"/>
        <end position="436"/>
    </location>
</feature>
<sequence>MKIYPDGEEEPNEQPVKPQHVSNPSELLYNEEERDSFPAFLPSDIPQQVKELETPLIPRDGEHSRRGSEPTKLDYGRKSIDGETSFKNTTTSRDGQKLSLDQKLYRSRSSFNLVEKVSFSFMNEIMIDGKNRDILISQYPPIEQVDNSLLLAKEIMSRWNSEVDRKGSSAKLGTVLRKIFGFQFMLSGFAYFVETILKVSESYVFGLLLQWFQHYDTESLNTGLLYAGIMSALVLVHSVLNQYKFYSATRIGMQVRVSLVSAIFAKCMRLPVASAYSSAQILSLISNDVQKFEDASGFLHFLWLGPIEACIITYFIYEQIGVAAFAAIVALFILIPIQATFGSTFANIRKKTNIFRDDRIKTLSDMIAGMIVVKLYAWEKPFCEKIDSIRQKEILKIRKASILKAVNEALFFSSSAFISLSAFVVFKLLGGTLDPSRTVRMTMTNLFSKGYQFNSECKIALQRIEALFKLKEVNLVTATDVADEAIAYLNDPKVNIVMKDACFSWKFNQRKTLQSSDMVLKDINIRIHKGELVGAYVSQNPWLLAGTIRNNILFGKSYKEDWFKEVVKACSLDSDFEHFPDKENTIIGERGLELSGGQRARIALARAVYADAEIYLLDDPLAAVDPKVGKHLFRYCISGVLKKKTVILVTHLIQYIQQCDTVVLLEGGKMTATGNYAKILGVNTSKFASSLRNLATSSSMDNIQAYATMNASKFPKLASIASSMDKELTSGKYASMEKINFADPSDFTDSQEFRNSLAKRRSSVKTGQEDLGIIMKSEESVAQGSMSIKSYWGYFRAGSSILGILILFFTLILGQSSLIATDWWLSSWSALSSTEQNDNYVHLGIYIALGAFTVFIAVTRAISFFLICLSASEVMFKTMTNRVFHAPIYFFQSNPQGRIMNRFTKDISLTDENLPQTFFDLVQRSFMIIGTLVIAAIVVPYVLIVIPFLMVIFMYFRKSYIGSARQMKRMDAITRSPIFSFFTTSIDGKAVIRAYRMRERFENEVCRLQNDNTRVYFSYSCAGRWLGIRLDMLAAVFFTGIVFFCVCLNSSLGFSPSAMGLLISYILQLIGLLQWTVRQSGEVENLMVSTERILEYMELPQEKVQKDKEVPEHWPTAGHIVLNDLSMRYSNSAGLVLKNLNYDIPGGKKVGIVGRTGAGKSSFINALFRLNEPLIPGSIMIDNVSTSDMNLQTLRSRIAIIPQEPFCFKGSVRFNIDPLGKYSDKELWDTLGMVELREVVKDLKGQLDHEISENGGNLSVGERQLICLARAILKKSKLIVMDEATSSIDVTTDQIIHEIVSEGEGGAFANSTVLTIAHRLQTIIDYDIILFLDQGELVEAGSPYELISKDVRDPDARFARLVNELDVETRQSLIEKVMFKMSRH</sequence>
<feature type="transmembrane region" description="Helical" evidence="10">
    <location>
        <begin position="223"/>
        <end position="240"/>
    </location>
</feature>
<dbReference type="GO" id="GO:0016020">
    <property type="term" value="C:membrane"/>
    <property type="evidence" value="ECO:0007669"/>
    <property type="project" value="UniProtKB-SubCell"/>
</dbReference>
<dbReference type="Pfam" id="PF00664">
    <property type="entry name" value="ABC_membrane"/>
    <property type="match status" value="2"/>
</dbReference>
<proteinExistence type="inferred from homology"/>
<keyword evidence="3" id="KW-0813">Transport</keyword>
<keyword evidence="14" id="KW-1185">Reference proteome</keyword>
<evidence type="ECO:0000256" key="10">
    <source>
        <dbReference type="SAM" id="Phobius"/>
    </source>
</evidence>
<evidence type="ECO:0000259" key="12">
    <source>
        <dbReference type="PROSITE" id="PS50929"/>
    </source>
</evidence>
<dbReference type="InterPro" id="IPR044726">
    <property type="entry name" value="ABCC_6TM_D2"/>
</dbReference>
<evidence type="ECO:0000256" key="7">
    <source>
        <dbReference type="ARBA" id="ARBA00022989"/>
    </source>
</evidence>
<dbReference type="InterPro" id="IPR050173">
    <property type="entry name" value="ABC_transporter_C-like"/>
</dbReference>
<dbReference type="GO" id="GO:0005524">
    <property type="term" value="F:ATP binding"/>
    <property type="evidence" value="ECO:0007669"/>
    <property type="project" value="UniProtKB-KW"/>
</dbReference>
<feature type="transmembrane region" description="Helical" evidence="10">
    <location>
        <begin position="409"/>
        <end position="430"/>
    </location>
</feature>
<dbReference type="InterPro" id="IPR027417">
    <property type="entry name" value="P-loop_NTPase"/>
</dbReference>
<dbReference type="Gene3D" id="3.40.50.300">
    <property type="entry name" value="P-loop containing nucleotide triphosphate hydrolases"/>
    <property type="match status" value="2"/>
</dbReference>
<dbReference type="PROSITE" id="PS50893">
    <property type="entry name" value="ABC_TRANSPORTER_2"/>
    <property type="match status" value="2"/>
</dbReference>
<reference evidence="13" key="1">
    <citation type="submission" date="2020-05" db="EMBL/GenBank/DDBJ databases">
        <title>Phylogenomic resolution of chytrid fungi.</title>
        <authorList>
            <person name="Stajich J.E."/>
            <person name="Amses K."/>
            <person name="Simmons R."/>
            <person name="Seto K."/>
            <person name="Myers J."/>
            <person name="Bonds A."/>
            <person name="Quandt C.A."/>
            <person name="Barry K."/>
            <person name="Liu P."/>
            <person name="Grigoriev I."/>
            <person name="Longcore J.E."/>
            <person name="James T.Y."/>
        </authorList>
    </citation>
    <scope>NUCLEOTIDE SEQUENCE</scope>
    <source>
        <strain evidence="13">PLAUS21</strain>
    </source>
</reference>
<comment type="subcellular location">
    <subcellularLocation>
        <location evidence="1">Membrane</location>
        <topology evidence="1">Multi-pass membrane protein</topology>
    </subcellularLocation>
</comment>
<feature type="domain" description="ABC transporter" evidence="11">
    <location>
        <begin position="1120"/>
        <end position="1359"/>
    </location>
</feature>
<evidence type="ECO:0000256" key="3">
    <source>
        <dbReference type="ARBA" id="ARBA00022448"/>
    </source>
</evidence>
<feature type="transmembrane region" description="Helical" evidence="10">
    <location>
        <begin position="175"/>
        <end position="193"/>
    </location>
</feature>
<keyword evidence="6" id="KW-0067">ATP-binding</keyword>
<feature type="transmembrane region" description="Helical" evidence="10">
    <location>
        <begin position="1058"/>
        <end position="1077"/>
    </location>
</feature>
<dbReference type="Pfam" id="PF00005">
    <property type="entry name" value="ABC_tran"/>
    <property type="match status" value="2"/>
</dbReference>
<dbReference type="PANTHER" id="PTHR24223:SF456">
    <property type="entry name" value="MULTIDRUG RESISTANCE-ASSOCIATED PROTEIN LETHAL(2)03659"/>
    <property type="match status" value="1"/>
</dbReference>
<feature type="region of interest" description="Disordered" evidence="9">
    <location>
        <begin position="1"/>
        <end position="94"/>
    </location>
</feature>
<dbReference type="InterPro" id="IPR044746">
    <property type="entry name" value="ABCC_6TM_D1"/>
</dbReference>
<dbReference type="CDD" id="cd18579">
    <property type="entry name" value="ABC_6TM_ABCC_D1"/>
    <property type="match status" value="1"/>
</dbReference>
<dbReference type="CDD" id="cd03250">
    <property type="entry name" value="ABCC_MRP_domain1"/>
    <property type="match status" value="1"/>
</dbReference>
<dbReference type="Proteomes" id="UP001210925">
    <property type="component" value="Unassembled WGS sequence"/>
</dbReference>
<dbReference type="InterPro" id="IPR003439">
    <property type="entry name" value="ABC_transporter-like_ATP-bd"/>
</dbReference>
<evidence type="ECO:0000256" key="5">
    <source>
        <dbReference type="ARBA" id="ARBA00022741"/>
    </source>
</evidence>
<keyword evidence="4 10" id="KW-0812">Transmembrane</keyword>
<dbReference type="GO" id="GO:0140359">
    <property type="term" value="F:ABC-type transporter activity"/>
    <property type="evidence" value="ECO:0007669"/>
    <property type="project" value="InterPro"/>
</dbReference>
<feature type="compositionally biased region" description="Acidic residues" evidence="9">
    <location>
        <begin position="1"/>
        <end position="12"/>
    </location>
</feature>
<dbReference type="InterPro" id="IPR003593">
    <property type="entry name" value="AAA+_ATPase"/>
</dbReference>
<evidence type="ECO:0000256" key="2">
    <source>
        <dbReference type="ARBA" id="ARBA00009726"/>
    </source>
</evidence>
<dbReference type="InterPro" id="IPR036640">
    <property type="entry name" value="ABC1_TM_sf"/>
</dbReference>
<evidence type="ECO:0000256" key="1">
    <source>
        <dbReference type="ARBA" id="ARBA00004141"/>
    </source>
</evidence>
<keyword evidence="8 10" id="KW-0472">Membrane</keyword>
<dbReference type="PROSITE" id="PS00211">
    <property type="entry name" value="ABC_TRANSPORTER_1"/>
    <property type="match status" value="2"/>
</dbReference>
<feature type="transmembrane region" description="Helical" evidence="10">
    <location>
        <begin position="1032"/>
        <end position="1052"/>
    </location>
</feature>
<dbReference type="SUPFAM" id="SSF52540">
    <property type="entry name" value="P-loop containing nucleoside triphosphate hydrolases"/>
    <property type="match status" value="2"/>
</dbReference>
<feature type="transmembrane region" description="Helical" evidence="10">
    <location>
        <begin position="323"/>
        <end position="348"/>
    </location>
</feature>
<dbReference type="FunFam" id="3.40.50.300:FF:000163">
    <property type="entry name" value="Multidrug resistance-associated protein member 4"/>
    <property type="match status" value="1"/>
</dbReference>
<evidence type="ECO:0000313" key="14">
    <source>
        <dbReference type="Proteomes" id="UP001210925"/>
    </source>
</evidence>
<evidence type="ECO:0000259" key="11">
    <source>
        <dbReference type="PROSITE" id="PS50893"/>
    </source>
</evidence>
<gene>
    <name evidence="13" type="ORF">HK103_007052</name>
</gene>
<feature type="transmembrane region" description="Helical" evidence="10">
    <location>
        <begin position="801"/>
        <end position="825"/>
    </location>
</feature>
<evidence type="ECO:0000313" key="13">
    <source>
        <dbReference type="EMBL" id="KAJ3254642.1"/>
    </source>
</evidence>
<comment type="caution">
    <text evidence="13">The sequence shown here is derived from an EMBL/GenBank/DDBJ whole genome shotgun (WGS) entry which is preliminary data.</text>
</comment>
<dbReference type="SMART" id="SM00382">
    <property type="entry name" value="AAA"/>
    <property type="match status" value="1"/>
</dbReference>
<dbReference type="CDD" id="cd03244">
    <property type="entry name" value="ABCC_MRP_domain2"/>
    <property type="match status" value="1"/>
</dbReference>
<keyword evidence="5" id="KW-0547">Nucleotide-binding</keyword>
<feature type="domain" description="ABC transporter" evidence="11">
    <location>
        <begin position="397"/>
        <end position="692"/>
    </location>
</feature>
<accession>A0AAD5UCM8</accession>